<gene>
    <name evidence="1" type="ORF">GQ588_07745</name>
</gene>
<evidence type="ECO:0000313" key="1">
    <source>
        <dbReference type="EMBL" id="QHA00529.1"/>
    </source>
</evidence>
<proteinExistence type="predicted"/>
<reference evidence="1 2" key="1">
    <citation type="submission" date="2019-12" db="EMBL/GenBank/DDBJ databases">
        <title>Sequence classification of anaerobic respiratory reductive dehalogenases: First we see many, then we see few.</title>
        <authorList>
            <person name="Molenda O."/>
            <person name="Puentes Jacome L.A."/>
            <person name="Cao X."/>
            <person name="Nesbo C.L."/>
            <person name="Tang S."/>
            <person name="Morson N."/>
            <person name="Patron J."/>
            <person name="Lomheim L."/>
            <person name="Wishart D.S."/>
            <person name="Edwards E.A."/>
        </authorList>
    </citation>
    <scope>NUCLEOTIDE SEQUENCE [LARGE SCALE GENOMIC DNA]</scope>
    <source>
        <strain evidence="1 2">12DCA</strain>
    </source>
</reference>
<organism evidence="1 2">
    <name type="scientific">Dehalobacter restrictus</name>
    <dbReference type="NCBI Taxonomy" id="55583"/>
    <lineage>
        <taxon>Bacteria</taxon>
        <taxon>Bacillati</taxon>
        <taxon>Bacillota</taxon>
        <taxon>Clostridia</taxon>
        <taxon>Eubacteriales</taxon>
        <taxon>Desulfitobacteriaceae</taxon>
        <taxon>Dehalobacter</taxon>
    </lineage>
</organism>
<accession>A0A857DJ87</accession>
<dbReference type="Proteomes" id="UP000430508">
    <property type="component" value="Chromosome"/>
</dbReference>
<dbReference type="EMBL" id="CP046996">
    <property type="protein sequence ID" value="QHA00529.1"/>
    <property type="molecule type" value="Genomic_DNA"/>
</dbReference>
<evidence type="ECO:0000313" key="2">
    <source>
        <dbReference type="Proteomes" id="UP000430508"/>
    </source>
</evidence>
<dbReference type="AlphaFoldDB" id="A0A857DJ87"/>
<dbReference type="RefSeq" id="WP_158208232.1">
    <property type="nucleotide sequence ID" value="NZ_CP046996.1"/>
</dbReference>
<sequence>MGIRQFSASLADFNQQQLDTIGFAVDEINVIVDDLKNTDIADLSISIANLRTLASGTFFNTAGTTPSHLSTMTLDVTGAGYLSFVYAGVSSVPFVVQVDGGSKYYLNAIYGMSCLIPFSASIKVTTNSGISGLGYVLF</sequence>
<name>A0A857DJ87_9FIRM</name>
<protein>
    <submittedName>
        <fullName evidence="1">Uncharacterized protein</fullName>
    </submittedName>
</protein>